<feature type="transmembrane region" description="Helical" evidence="8">
    <location>
        <begin position="7"/>
        <end position="28"/>
    </location>
</feature>
<dbReference type="Pfam" id="PF00892">
    <property type="entry name" value="EamA"/>
    <property type="match status" value="1"/>
</dbReference>
<keyword evidence="3" id="KW-0813">Transport</keyword>
<dbReference type="AlphaFoldDB" id="A0A379AZT2"/>
<feature type="transmembrane region" description="Helical" evidence="8">
    <location>
        <begin position="234"/>
        <end position="255"/>
    </location>
</feature>
<proteinExistence type="inferred from homology"/>
<keyword evidence="6 8" id="KW-1133">Transmembrane helix</keyword>
<sequence length="294" mass="32516">MVKGIGFSLLASMLFGYIYYFSTLLLPLSGEDIFGYRVVFTAPFVIAAVFIFRQKYMLIAHLKRIKAQPWLLLVFLFNGSIMGFQMWLFLWAPNNGGALSVSLGYLLLPLVLVAAGRIFFKERISSLKFLAIIIAAIGIAFNISAKGGLSWESIAVCTYAVYFMVRKWFGFNDITSFAIEMVLTLPVCIYFAAQVNIAEVRLVNPNILSLLFLLGLLSGIAFNAYIVASSLLPINVLGLLGYAEPIMMLAVSLFIGENIDAKNYPLFLSLMIGMGLIIIDGLRAMQRKTVPPIS</sequence>
<evidence type="ECO:0000256" key="4">
    <source>
        <dbReference type="ARBA" id="ARBA00022475"/>
    </source>
</evidence>
<feature type="transmembrane region" description="Helical" evidence="8">
    <location>
        <begin position="267"/>
        <end position="285"/>
    </location>
</feature>
<dbReference type="GO" id="GO:0005886">
    <property type="term" value="C:plasma membrane"/>
    <property type="evidence" value="ECO:0007669"/>
    <property type="project" value="UniProtKB-SubCell"/>
</dbReference>
<dbReference type="InterPro" id="IPR000620">
    <property type="entry name" value="EamA_dom"/>
</dbReference>
<evidence type="ECO:0000313" key="13">
    <source>
        <dbReference type="Proteomes" id="UP000294683"/>
    </source>
</evidence>
<dbReference type="InterPro" id="IPR037185">
    <property type="entry name" value="EmrE-like"/>
</dbReference>
<dbReference type="RefSeq" id="WP_103854283.1">
    <property type="nucleotide sequence ID" value="NZ_PQVJ01000052.1"/>
</dbReference>
<evidence type="ECO:0000313" key="10">
    <source>
        <dbReference type="EMBL" id="SUB27839.1"/>
    </source>
</evidence>
<protein>
    <submittedName>
        <fullName evidence="11">Chloramphenicol-sensitive protein RarD</fullName>
    </submittedName>
    <submittedName>
        <fullName evidence="10">Putative transporter</fullName>
    </submittedName>
</protein>
<evidence type="ECO:0000256" key="3">
    <source>
        <dbReference type="ARBA" id="ARBA00022448"/>
    </source>
</evidence>
<keyword evidence="7 8" id="KW-0472">Membrane</keyword>
<reference evidence="11 13" key="2">
    <citation type="submission" date="2019-03" db="EMBL/GenBank/DDBJ databases">
        <title>Genomic Encyclopedia of Type Strains, Phase IV (KMG-IV): sequencing the most valuable type-strain genomes for metagenomic binning, comparative biology and taxonomic classification.</title>
        <authorList>
            <person name="Goeker M."/>
        </authorList>
    </citation>
    <scope>NUCLEOTIDE SEQUENCE [LARGE SCALE GENOMIC DNA]</scope>
    <source>
        <strain evidence="11 13">DSM 17481</strain>
    </source>
</reference>
<dbReference type="EMBL" id="UGSQ01000003">
    <property type="protein sequence ID" value="SUB27839.1"/>
    <property type="molecule type" value="Genomic_DNA"/>
</dbReference>
<evidence type="ECO:0000256" key="5">
    <source>
        <dbReference type="ARBA" id="ARBA00022692"/>
    </source>
</evidence>
<evidence type="ECO:0000313" key="12">
    <source>
        <dbReference type="Proteomes" id="UP000255113"/>
    </source>
</evidence>
<dbReference type="Proteomes" id="UP000255113">
    <property type="component" value="Unassembled WGS sequence"/>
</dbReference>
<feature type="transmembrane region" description="Helical" evidence="8">
    <location>
        <begin position="177"/>
        <end position="195"/>
    </location>
</feature>
<keyword evidence="4" id="KW-1003">Cell membrane</keyword>
<comment type="subcellular location">
    <subcellularLocation>
        <location evidence="1">Cell membrane</location>
        <topology evidence="1">Multi-pass membrane protein</topology>
    </subcellularLocation>
</comment>
<dbReference type="InterPro" id="IPR004626">
    <property type="entry name" value="RarD"/>
</dbReference>
<feature type="domain" description="EamA" evidence="9">
    <location>
        <begin position="3"/>
        <end position="142"/>
    </location>
</feature>
<feature type="transmembrane region" description="Helical" evidence="8">
    <location>
        <begin position="127"/>
        <end position="143"/>
    </location>
</feature>
<reference evidence="10 12" key="1">
    <citation type="submission" date="2018-06" db="EMBL/GenBank/DDBJ databases">
        <authorList>
            <consortium name="Pathogen Informatics"/>
            <person name="Doyle S."/>
        </authorList>
    </citation>
    <scope>NUCLEOTIDE SEQUENCE [LARGE SCALE GENOMIC DNA]</scope>
    <source>
        <strain evidence="10 12">NCTC11188</strain>
    </source>
</reference>
<evidence type="ECO:0000256" key="1">
    <source>
        <dbReference type="ARBA" id="ARBA00004651"/>
    </source>
</evidence>
<dbReference type="EMBL" id="SNXJ01000011">
    <property type="protein sequence ID" value="TDP27554.1"/>
    <property type="molecule type" value="Genomic_DNA"/>
</dbReference>
<accession>A0A379AZT2</accession>
<feature type="transmembrane region" description="Helical" evidence="8">
    <location>
        <begin position="98"/>
        <end position="120"/>
    </location>
</feature>
<evidence type="ECO:0000313" key="11">
    <source>
        <dbReference type="EMBL" id="TDP27554.1"/>
    </source>
</evidence>
<gene>
    <name evidence="10" type="primary">rarD</name>
    <name evidence="11" type="ORF">EV689_11174</name>
    <name evidence="10" type="ORF">NCTC11188_01908</name>
</gene>
<evidence type="ECO:0000256" key="2">
    <source>
        <dbReference type="ARBA" id="ARBA00007362"/>
    </source>
</evidence>
<evidence type="ECO:0000259" key="9">
    <source>
        <dbReference type="Pfam" id="PF00892"/>
    </source>
</evidence>
<feature type="transmembrane region" description="Helical" evidence="8">
    <location>
        <begin position="72"/>
        <end position="92"/>
    </location>
</feature>
<name>A0A379AZT2_AVIGA</name>
<dbReference type="SUPFAM" id="SSF103481">
    <property type="entry name" value="Multidrug resistance efflux transporter EmrE"/>
    <property type="match status" value="1"/>
</dbReference>
<organism evidence="10 12">
    <name type="scientific">Avibacterium gallinarum</name>
    <name type="common">Pasteurella gallinarum</name>
    <dbReference type="NCBI Taxonomy" id="755"/>
    <lineage>
        <taxon>Bacteria</taxon>
        <taxon>Pseudomonadati</taxon>
        <taxon>Pseudomonadota</taxon>
        <taxon>Gammaproteobacteria</taxon>
        <taxon>Pasteurellales</taxon>
        <taxon>Pasteurellaceae</taxon>
        <taxon>Avibacterium</taxon>
    </lineage>
</organism>
<feature type="transmembrane region" description="Helical" evidence="8">
    <location>
        <begin position="34"/>
        <end position="52"/>
    </location>
</feature>
<dbReference type="NCBIfam" id="TIGR00688">
    <property type="entry name" value="rarD"/>
    <property type="match status" value="1"/>
</dbReference>
<evidence type="ECO:0000256" key="8">
    <source>
        <dbReference type="SAM" id="Phobius"/>
    </source>
</evidence>
<keyword evidence="13" id="KW-1185">Reference proteome</keyword>
<dbReference type="Proteomes" id="UP000294683">
    <property type="component" value="Unassembled WGS sequence"/>
</dbReference>
<keyword evidence="5 8" id="KW-0812">Transmembrane</keyword>
<comment type="similarity">
    <text evidence="2">Belongs to the EamA transporter family.</text>
</comment>
<evidence type="ECO:0000256" key="7">
    <source>
        <dbReference type="ARBA" id="ARBA00023136"/>
    </source>
</evidence>
<evidence type="ECO:0000256" key="6">
    <source>
        <dbReference type="ARBA" id="ARBA00022989"/>
    </source>
</evidence>
<feature type="transmembrane region" description="Helical" evidence="8">
    <location>
        <begin position="207"/>
        <end position="227"/>
    </location>
</feature>